<proteinExistence type="predicted"/>
<dbReference type="FunFam" id="2.130.10.10:FF:000114">
    <property type="entry name" value="zinc finger protein 106 isoform X1"/>
    <property type="match status" value="1"/>
</dbReference>
<feature type="compositionally biased region" description="Polar residues" evidence="1">
    <location>
        <begin position="158"/>
        <end position="178"/>
    </location>
</feature>
<dbReference type="SUPFAM" id="SSF50978">
    <property type="entry name" value="WD40 repeat-like"/>
    <property type="match status" value="1"/>
</dbReference>
<evidence type="ECO:0000256" key="1">
    <source>
        <dbReference type="SAM" id="MobiDB-lite"/>
    </source>
</evidence>
<evidence type="ECO:0000313" key="4">
    <source>
        <dbReference type="Proteomes" id="UP000472263"/>
    </source>
</evidence>
<feature type="region of interest" description="Disordered" evidence="1">
    <location>
        <begin position="338"/>
        <end position="446"/>
    </location>
</feature>
<feature type="region of interest" description="Disordered" evidence="1">
    <location>
        <begin position="87"/>
        <end position="207"/>
    </location>
</feature>
<feature type="compositionally biased region" description="Polar residues" evidence="1">
    <location>
        <begin position="277"/>
        <end position="294"/>
    </location>
</feature>
<dbReference type="InterPro" id="IPR001680">
    <property type="entry name" value="WD40_rpt"/>
</dbReference>
<dbReference type="InterPro" id="IPR013087">
    <property type="entry name" value="Znf_C2H2_type"/>
</dbReference>
<protein>
    <submittedName>
        <fullName evidence="3">Zinc finger protein 106</fullName>
    </submittedName>
</protein>
<dbReference type="PANTHER" id="PTHR14435">
    <property type="entry name" value="ZINC FINGER PROTEIN 106"/>
    <property type="match status" value="1"/>
</dbReference>
<feature type="compositionally biased region" description="Low complexity" evidence="1">
    <location>
        <begin position="426"/>
        <end position="443"/>
    </location>
</feature>
<dbReference type="GO" id="GO:0016020">
    <property type="term" value="C:membrane"/>
    <property type="evidence" value="ECO:0007669"/>
    <property type="project" value="TreeGrafter"/>
</dbReference>
<feature type="compositionally biased region" description="Polar residues" evidence="1">
    <location>
        <begin position="118"/>
        <end position="127"/>
    </location>
</feature>
<organism evidence="3 4">
    <name type="scientific">Myripristis murdjan</name>
    <name type="common">pinecone soldierfish</name>
    <dbReference type="NCBI Taxonomy" id="586833"/>
    <lineage>
        <taxon>Eukaryota</taxon>
        <taxon>Metazoa</taxon>
        <taxon>Chordata</taxon>
        <taxon>Craniata</taxon>
        <taxon>Vertebrata</taxon>
        <taxon>Euteleostomi</taxon>
        <taxon>Actinopterygii</taxon>
        <taxon>Neopterygii</taxon>
        <taxon>Teleostei</taxon>
        <taxon>Neoteleostei</taxon>
        <taxon>Acanthomorphata</taxon>
        <taxon>Holocentriformes</taxon>
        <taxon>Holocentridae</taxon>
        <taxon>Myripristis</taxon>
    </lineage>
</organism>
<evidence type="ECO:0000313" key="3">
    <source>
        <dbReference type="Ensembl" id="ENSMMDP00005026650.1"/>
    </source>
</evidence>
<reference evidence="3" key="1">
    <citation type="submission" date="2019-06" db="EMBL/GenBank/DDBJ databases">
        <authorList>
            <consortium name="Wellcome Sanger Institute Data Sharing"/>
        </authorList>
    </citation>
    <scope>NUCLEOTIDE SEQUENCE [LARGE SCALE GENOMIC DNA]</scope>
</reference>
<dbReference type="PROSITE" id="PS00028">
    <property type="entry name" value="ZINC_FINGER_C2H2_1"/>
    <property type="match status" value="2"/>
</dbReference>
<dbReference type="GO" id="GO:0017124">
    <property type="term" value="F:SH3 domain binding"/>
    <property type="evidence" value="ECO:0007669"/>
    <property type="project" value="TreeGrafter"/>
</dbReference>
<reference evidence="3" key="3">
    <citation type="submission" date="2025-09" db="UniProtKB">
        <authorList>
            <consortium name="Ensembl"/>
        </authorList>
    </citation>
    <scope>IDENTIFICATION</scope>
</reference>
<feature type="compositionally biased region" description="Basic residues" evidence="1">
    <location>
        <begin position="338"/>
        <end position="347"/>
    </location>
</feature>
<name>A0A667Y958_9TELE</name>
<dbReference type="InterPro" id="IPR042622">
    <property type="entry name" value="Znf106"/>
</dbReference>
<dbReference type="AlphaFoldDB" id="A0A667Y958"/>
<dbReference type="Gene3D" id="2.130.10.10">
    <property type="entry name" value="YVTN repeat-like/Quinoprotein amine dehydrogenase"/>
    <property type="match status" value="2"/>
</dbReference>
<dbReference type="GO" id="GO:0003723">
    <property type="term" value="F:RNA binding"/>
    <property type="evidence" value="ECO:0007669"/>
    <property type="project" value="InterPro"/>
</dbReference>
<dbReference type="Ensembl" id="ENSMMDT00005027206.1">
    <property type="protein sequence ID" value="ENSMMDP00005026650.1"/>
    <property type="gene ID" value="ENSMMDG00005012698.1"/>
</dbReference>
<sequence>MGKGRKCILCEMICSSKQEMDEHMRSMLHHRELENLKGRFGIEMVSYDQEEQSQEEDNIRLLEGFQWEMLMDLPASAAPRKRCLSESSLAPDCSGSSHSLFPPQISMETLHSPKPISAQRSRNNQRLQEGEQMLGQCEAKAQKQLDSIPTGTMKALQRSDSALGDSSSGTELNDSQGTGKKRRAAGDIPSPEMPCLERKNKRRKIKSKRERLQVEQLLAVSLREEELSRSLQTVDSSLIQARAALEAAYLEVQRLMVVKQQVGLSVSVVQIIEGTSQSTRDSLPPLSDSNTHIALSSGSRRSSETWSVAEPTVGQSVKSCTVSLVRLCLPEARAGKRVRRRKKRGVLRKAQGVEQPESSDSEEEGEATRPRWIRARRRPSGGSHVSTSTPPATVEDEKCDRFMEGDKEEVEEASGPLSPADKPEESPSQSQSQSPDQVSASDSLKPEPQTLAYASDSGEDEMLAEGAFEGHEEAVNAMQIYKGLLYTCSGDRTVKAFDLVSRKCVAVLDDHTSKVNCLLVLTLVGLHHRLYTGSSDKTIRCYSLKTLEFKQQFSLSDRVLCLHSRWKVLYAGLANGTVVTFDLKKNKQLDVFECQGRRAVSCLATMHTAARKFLLVGSYDSTIRVRDASSGLLLHTLEGHTKTVLCMKVVNDLVFSGSSDQTVLAHNVHTGKLVQTYRGHSHAVTEVAILGKVIVTACLDKLVHVCKLQSDVQLQVYGGHTDMVTCMAVYRNMIYTGCYDGSVQAVKLNLMQNYRCWWHGCSLIFGVFEHLQQHLINDHAGKNLQTLKCHWKNCEEFFCSRSSKQV</sequence>
<dbReference type="SMART" id="SM00355">
    <property type="entry name" value="ZnF_C2H2"/>
    <property type="match status" value="2"/>
</dbReference>
<dbReference type="GO" id="GO:0008286">
    <property type="term" value="P:insulin receptor signaling pathway"/>
    <property type="evidence" value="ECO:0007669"/>
    <property type="project" value="TreeGrafter"/>
</dbReference>
<dbReference type="GO" id="GO:0005829">
    <property type="term" value="C:cytosol"/>
    <property type="evidence" value="ECO:0007669"/>
    <property type="project" value="TreeGrafter"/>
</dbReference>
<dbReference type="InterPro" id="IPR015943">
    <property type="entry name" value="WD40/YVTN_repeat-like_dom_sf"/>
</dbReference>
<dbReference type="SMART" id="SM00320">
    <property type="entry name" value="WD40"/>
    <property type="match status" value="6"/>
</dbReference>
<reference evidence="3" key="2">
    <citation type="submission" date="2025-08" db="UniProtKB">
        <authorList>
            <consortium name="Ensembl"/>
        </authorList>
    </citation>
    <scope>IDENTIFICATION</scope>
</reference>
<dbReference type="PANTHER" id="PTHR14435:SF2">
    <property type="entry name" value="ZINC FINGER PROTEIN 106"/>
    <property type="match status" value="1"/>
</dbReference>
<gene>
    <name evidence="3" type="primary">ZNF106</name>
    <name evidence="3" type="synonym">znf106a</name>
</gene>
<dbReference type="Proteomes" id="UP000472263">
    <property type="component" value="Chromosome 22"/>
</dbReference>
<feature type="domain" description="C2H2-type" evidence="2">
    <location>
        <begin position="756"/>
        <end position="779"/>
    </location>
</feature>
<dbReference type="CDD" id="cd00200">
    <property type="entry name" value="WD40"/>
    <property type="match status" value="1"/>
</dbReference>
<dbReference type="SMART" id="SM00564">
    <property type="entry name" value="PQQ"/>
    <property type="match status" value="5"/>
</dbReference>
<feature type="region of interest" description="Disordered" evidence="1">
    <location>
        <begin position="277"/>
        <end position="307"/>
    </location>
</feature>
<dbReference type="Pfam" id="PF00400">
    <property type="entry name" value="WD40"/>
    <property type="match status" value="6"/>
</dbReference>
<keyword evidence="4" id="KW-1185">Reference proteome</keyword>
<accession>A0A667Y958</accession>
<evidence type="ECO:0000259" key="2">
    <source>
        <dbReference type="PROSITE" id="PS00028"/>
    </source>
</evidence>
<feature type="compositionally biased region" description="Basic and acidic residues" evidence="1">
    <location>
        <begin position="395"/>
        <end position="405"/>
    </location>
</feature>
<dbReference type="InterPro" id="IPR018391">
    <property type="entry name" value="PQQ_b-propeller_rpt"/>
</dbReference>
<dbReference type="GeneTree" id="ENSGT00940000157336"/>
<feature type="domain" description="C2H2-type" evidence="2">
    <location>
        <begin position="7"/>
        <end position="29"/>
    </location>
</feature>
<dbReference type="InterPro" id="IPR036322">
    <property type="entry name" value="WD40_repeat_dom_sf"/>
</dbReference>